<keyword evidence="5" id="KW-0216">Detoxification</keyword>
<dbReference type="PANTHER" id="PTHR42747">
    <property type="entry name" value="NITRONATE MONOOXYGENASE-RELATED"/>
    <property type="match status" value="1"/>
</dbReference>
<evidence type="ECO:0000256" key="9">
    <source>
        <dbReference type="ARBA" id="ARBA00023002"/>
    </source>
</evidence>
<keyword evidence="7" id="KW-0288">FMN</keyword>
<evidence type="ECO:0000256" key="6">
    <source>
        <dbReference type="ARBA" id="ARBA00022630"/>
    </source>
</evidence>
<dbReference type="RefSeq" id="WP_307258072.1">
    <property type="nucleotide sequence ID" value="NZ_JAUSUC010000035.1"/>
</dbReference>
<dbReference type="Gene3D" id="3.20.20.70">
    <property type="entry name" value="Aldolase class I"/>
    <property type="match status" value="1"/>
</dbReference>
<comment type="function">
    <text evidence="2">Nitronate monooxygenase that uses molecular oxygen to catalyze the oxidative denitrification of alkyl nitronates. Acts on propionate 3-nitronate (P3N), the presumed physiological substrate. Probably functions in the detoxification of P3N, a metabolic poison produced by plants and fungi as a defense mechanism.</text>
</comment>
<dbReference type="Proteomes" id="UP001237207">
    <property type="component" value="Unassembled WGS sequence"/>
</dbReference>
<keyword evidence="9 13" id="KW-0560">Oxidoreductase</keyword>
<keyword evidence="10 13" id="KW-0503">Monooxygenase</keyword>
<evidence type="ECO:0000256" key="10">
    <source>
        <dbReference type="ARBA" id="ARBA00023033"/>
    </source>
</evidence>
<name>A0AAJ1WJW4_9BACI</name>
<gene>
    <name evidence="13" type="ORF">J2S13_002497</name>
</gene>
<evidence type="ECO:0000256" key="12">
    <source>
        <dbReference type="ARBA" id="ARBA00049401"/>
    </source>
</evidence>
<evidence type="ECO:0000256" key="2">
    <source>
        <dbReference type="ARBA" id="ARBA00003535"/>
    </source>
</evidence>
<evidence type="ECO:0000256" key="1">
    <source>
        <dbReference type="ARBA" id="ARBA00001917"/>
    </source>
</evidence>
<evidence type="ECO:0000256" key="5">
    <source>
        <dbReference type="ARBA" id="ARBA00022575"/>
    </source>
</evidence>
<evidence type="ECO:0000256" key="7">
    <source>
        <dbReference type="ARBA" id="ARBA00022643"/>
    </source>
</evidence>
<dbReference type="InterPro" id="IPR004136">
    <property type="entry name" value="NMO"/>
</dbReference>
<comment type="caution">
    <text evidence="13">The sequence shown here is derived from an EMBL/GenBank/DDBJ whole genome shotgun (WGS) entry which is preliminary data.</text>
</comment>
<dbReference type="PANTHER" id="PTHR42747:SF3">
    <property type="entry name" value="NITRONATE MONOOXYGENASE-RELATED"/>
    <property type="match status" value="1"/>
</dbReference>
<accession>A0AAJ1WJW4</accession>
<evidence type="ECO:0000256" key="3">
    <source>
        <dbReference type="ARBA" id="ARBA00009881"/>
    </source>
</evidence>
<dbReference type="AlphaFoldDB" id="A0AAJ1WJW4"/>
<evidence type="ECO:0000313" key="14">
    <source>
        <dbReference type="Proteomes" id="UP001237207"/>
    </source>
</evidence>
<evidence type="ECO:0000256" key="8">
    <source>
        <dbReference type="ARBA" id="ARBA00022741"/>
    </source>
</evidence>
<dbReference type="Pfam" id="PF03060">
    <property type="entry name" value="NMO"/>
    <property type="match status" value="1"/>
</dbReference>
<reference evidence="13" key="1">
    <citation type="submission" date="2023-07" db="EMBL/GenBank/DDBJ databases">
        <title>Genomic Encyclopedia of Type Strains, Phase IV (KMG-IV): sequencing the most valuable type-strain genomes for metagenomic binning, comparative biology and taxonomic classification.</title>
        <authorList>
            <person name="Goeker M."/>
        </authorList>
    </citation>
    <scope>NUCLEOTIDE SEQUENCE</scope>
    <source>
        <strain evidence="13">DSM 23947</strain>
    </source>
</reference>
<keyword evidence="6" id="KW-0285">Flavoprotein</keyword>
<comment type="cofactor">
    <cofactor evidence="1">
        <name>FMN</name>
        <dbReference type="ChEBI" id="CHEBI:58210"/>
    </cofactor>
</comment>
<protein>
    <recommendedName>
        <fullName evidence="4">Probable nitronate monooxygenase</fullName>
    </recommendedName>
    <alternativeName>
        <fullName evidence="11">Propionate 3-nitronate monooxygenase</fullName>
    </alternativeName>
</protein>
<evidence type="ECO:0000256" key="11">
    <source>
        <dbReference type="ARBA" id="ARBA00031155"/>
    </source>
</evidence>
<comment type="catalytic activity">
    <reaction evidence="12">
        <text>3 propionate 3-nitronate + 3 O2 + H2O = 3 3-oxopropanoate + 2 nitrate + nitrite + H2O2 + 3 H(+)</text>
        <dbReference type="Rhea" id="RHEA:57332"/>
        <dbReference type="ChEBI" id="CHEBI:15377"/>
        <dbReference type="ChEBI" id="CHEBI:15378"/>
        <dbReference type="ChEBI" id="CHEBI:15379"/>
        <dbReference type="ChEBI" id="CHEBI:16240"/>
        <dbReference type="ChEBI" id="CHEBI:16301"/>
        <dbReference type="ChEBI" id="CHEBI:17632"/>
        <dbReference type="ChEBI" id="CHEBI:33190"/>
        <dbReference type="ChEBI" id="CHEBI:136067"/>
    </reaction>
</comment>
<dbReference type="FunFam" id="3.20.20.70:FF:000154">
    <property type="entry name" value="Probable nitronate monooxygenase"/>
    <property type="match status" value="1"/>
</dbReference>
<organism evidence="13 14">
    <name type="scientific">Oikeobacillus pervagus</name>
    <dbReference type="NCBI Taxonomy" id="1325931"/>
    <lineage>
        <taxon>Bacteria</taxon>
        <taxon>Bacillati</taxon>
        <taxon>Bacillota</taxon>
        <taxon>Bacilli</taxon>
        <taxon>Bacillales</taxon>
        <taxon>Bacillaceae</taxon>
        <taxon>Oikeobacillus</taxon>
    </lineage>
</organism>
<dbReference type="EMBL" id="JAUSUC010000035">
    <property type="protein sequence ID" value="MDQ0216075.1"/>
    <property type="molecule type" value="Genomic_DNA"/>
</dbReference>
<proteinExistence type="inferred from homology"/>
<evidence type="ECO:0000313" key="13">
    <source>
        <dbReference type="EMBL" id="MDQ0216075.1"/>
    </source>
</evidence>
<dbReference type="CDD" id="cd04730">
    <property type="entry name" value="NPD_like"/>
    <property type="match status" value="1"/>
</dbReference>
<dbReference type="InterPro" id="IPR013785">
    <property type="entry name" value="Aldolase_TIM"/>
</dbReference>
<keyword evidence="14" id="KW-1185">Reference proteome</keyword>
<dbReference type="GO" id="GO:0009636">
    <property type="term" value="P:response to toxic substance"/>
    <property type="evidence" value="ECO:0007669"/>
    <property type="project" value="UniProtKB-KW"/>
</dbReference>
<dbReference type="GO" id="GO:0000166">
    <property type="term" value="F:nucleotide binding"/>
    <property type="evidence" value="ECO:0007669"/>
    <property type="project" value="UniProtKB-KW"/>
</dbReference>
<sequence>MIDTHFPIELPIIQAPMAGVTSPSLVAAVSNAGALGSIGAGYLNALQTRAFIQGVKQQTTKAFGINLFVPEEIELDPQLIENANGYLQPIREELGLPENKVSNITAHSDYEQQIQVVLEEKVPVCSFTFGMPRKDIVLELKKNGILVIGTATTVEEAIAVQDQGMDAVVVQGMEAGGHRGSFLHEHYIGLMSLIPQVVDEIHIPVIAAGGIMDGRGVAAALCLGAKAVQMGTAFLTTEESSAHPQHKLAILQAKEVDTSVTKVFSGKSARGITNQFMREMKPYEHNLPPYPIQNSLTKEIRKKAAEQSSSQYMSLWSGQSPRLSKSMSAQQLIKDIMEEVRKISKSMTNQTF</sequence>
<evidence type="ECO:0000256" key="4">
    <source>
        <dbReference type="ARBA" id="ARBA00013457"/>
    </source>
</evidence>
<dbReference type="GO" id="GO:0018580">
    <property type="term" value="F:nitronate monooxygenase activity"/>
    <property type="evidence" value="ECO:0007669"/>
    <property type="project" value="InterPro"/>
</dbReference>
<keyword evidence="8" id="KW-0547">Nucleotide-binding</keyword>
<dbReference type="SUPFAM" id="SSF51412">
    <property type="entry name" value="Inosine monophosphate dehydrogenase (IMPDH)"/>
    <property type="match status" value="1"/>
</dbReference>
<comment type="similarity">
    <text evidence="3">Belongs to the nitronate monooxygenase family. NMO class I subfamily.</text>
</comment>